<evidence type="ECO:0000313" key="2">
    <source>
        <dbReference type="EMBL" id="AOQ23019.1"/>
    </source>
</evidence>
<evidence type="ECO:0000313" key="3">
    <source>
        <dbReference type="EMBL" id="TYL07261.1"/>
    </source>
</evidence>
<dbReference type="AlphaFoldDB" id="A0AAC9HFR8"/>
<sequence length="281" mass="31967">MFMDRKEVAICPVFYKQGRQGCGRSFNVRVIREAVECNDRERALRREAESLLERLCHAQQESEMALINLFPNSMVVAQLKAIVEYQDEYDPATGRIRITGVIQEGVYRHVINILQLLAELTEQGLMATAGINKATLLKVAIFHDLAKIQPRLEVGDVVDPKEAFEPGQLHAFRGASLVRRVHHLEQDIVHLIKYHHHEERELPGDFPPHLLSMHRLFRLLDGLSAGITRRGSNVNLKVNGTMLEVREESAHPAYNRCLELDLYSGKVELKSLDHWKGGVSI</sequence>
<accession>A0AAC9HFR8</accession>
<reference evidence="3 5" key="2">
    <citation type="submission" date="2019-05" db="EMBL/GenBank/DDBJ databases">
        <title>Genome sequence of Moorella thermoacetica ATCC 33924.</title>
        <authorList>
            <person name="Poehlein A."/>
            <person name="Bengelsdorf F.R."/>
            <person name="Duerre P."/>
            <person name="Daniel R."/>
        </authorList>
    </citation>
    <scope>NUCLEOTIDE SEQUENCE [LARGE SCALE GENOMIC DNA]</scope>
    <source>
        <strain evidence="3 5">ATCC 33924</strain>
    </source>
</reference>
<keyword evidence="5" id="KW-1185">Reference proteome</keyword>
<gene>
    <name evidence="2" type="ORF">Maut_00552</name>
    <name evidence="3" type="ORF">MTAT_29370</name>
</gene>
<dbReference type="EMBL" id="VCDX01000020">
    <property type="protein sequence ID" value="TYL07261.1"/>
    <property type="molecule type" value="Genomic_DNA"/>
</dbReference>
<dbReference type="Pfam" id="PF01966">
    <property type="entry name" value="HD"/>
    <property type="match status" value="1"/>
</dbReference>
<organism evidence="2 4">
    <name type="scientific">Neomoorella thermoacetica</name>
    <name type="common">Clostridium thermoaceticum</name>
    <dbReference type="NCBI Taxonomy" id="1525"/>
    <lineage>
        <taxon>Bacteria</taxon>
        <taxon>Bacillati</taxon>
        <taxon>Bacillota</taxon>
        <taxon>Clostridia</taxon>
        <taxon>Neomoorellales</taxon>
        <taxon>Neomoorellaceae</taxon>
        <taxon>Neomoorella</taxon>
    </lineage>
</organism>
<dbReference type="InterPro" id="IPR006674">
    <property type="entry name" value="HD_domain"/>
</dbReference>
<evidence type="ECO:0000313" key="5">
    <source>
        <dbReference type="Proteomes" id="UP000322283"/>
    </source>
</evidence>
<protein>
    <submittedName>
        <fullName evidence="2">HD domain protein</fullName>
    </submittedName>
</protein>
<dbReference type="SUPFAM" id="SSF109604">
    <property type="entry name" value="HD-domain/PDEase-like"/>
    <property type="match status" value="1"/>
</dbReference>
<name>A0AAC9HFR8_NEOTH</name>
<reference evidence="2 4" key="1">
    <citation type="submission" date="2016-08" db="EMBL/GenBank/DDBJ databases">
        <title>Moorella thermoacetica DSM 103132.</title>
        <authorList>
            <person name="Jendresen C.B."/>
            <person name="Redl S.M."/>
            <person name="Jensen T.O."/>
            <person name="Nielsen A.T."/>
        </authorList>
    </citation>
    <scope>NUCLEOTIDE SEQUENCE [LARGE SCALE GENOMIC DNA]</scope>
    <source>
        <strain evidence="2 4">DSM 103132</strain>
    </source>
</reference>
<evidence type="ECO:0000313" key="4">
    <source>
        <dbReference type="Proteomes" id="UP000094598"/>
    </source>
</evidence>
<dbReference type="Proteomes" id="UP000094598">
    <property type="component" value="Chromosome"/>
</dbReference>
<proteinExistence type="predicted"/>
<evidence type="ECO:0000259" key="1">
    <source>
        <dbReference type="Pfam" id="PF01966"/>
    </source>
</evidence>
<feature type="domain" description="HD" evidence="1">
    <location>
        <begin position="106"/>
        <end position="200"/>
    </location>
</feature>
<dbReference type="EMBL" id="CP017019">
    <property type="protein sequence ID" value="AOQ23019.1"/>
    <property type="molecule type" value="Genomic_DNA"/>
</dbReference>
<dbReference type="Proteomes" id="UP000322283">
    <property type="component" value="Unassembled WGS sequence"/>
</dbReference>
<dbReference type="Gene3D" id="1.10.3210.10">
    <property type="entry name" value="Hypothetical protein af1432"/>
    <property type="match status" value="1"/>
</dbReference>